<dbReference type="SUPFAM" id="SSF53474">
    <property type="entry name" value="alpha/beta-Hydrolases"/>
    <property type="match status" value="1"/>
</dbReference>
<accession>A0A0N0P6Z3</accession>
<dbReference type="GO" id="GO:0006629">
    <property type="term" value="P:lipid metabolic process"/>
    <property type="evidence" value="ECO:0007669"/>
    <property type="project" value="InterPro"/>
</dbReference>
<comment type="caution">
    <text evidence="3">The sequence shown here is derived from an EMBL/GenBank/DDBJ whole genome shotgun (WGS) entry which is preliminary data.</text>
</comment>
<organism evidence="3 4">
    <name type="scientific">Leptomonas seymouri</name>
    <dbReference type="NCBI Taxonomy" id="5684"/>
    <lineage>
        <taxon>Eukaryota</taxon>
        <taxon>Discoba</taxon>
        <taxon>Euglenozoa</taxon>
        <taxon>Kinetoplastea</taxon>
        <taxon>Metakinetoplastina</taxon>
        <taxon>Trypanosomatida</taxon>
        <taxon>Trypanosomatidae</taxon>
        <taxon>Leishmaniinae</taxon>
        <taxon>Leptomonas</taxon>
    </lineage>
</organism>
<dbReference type="PANTHER" id="PTHR45856:SF11">
    <property type="entry name" value="FUNGAL LIPASE-LIKE DOMAIN-CONTAINING PROTEIN"/>
    <property type="match status" value="1"/>
</dbReference>
<dbReference type="EMBL" id="LJSK01000059">
    <property type="protein sequence ID" value="KPI88179.1"/>
    <property type="molecule type" value="Genomic_DNA"/>
</dbReference>
<dbReference type="OrthoDB" id="426718at2759"/>
<dbReference type="OMA" id="TRCLMLT"/>
<dbReference type="AlphaFoldDB" id="A0A0N0P6Z3"/>
<dbReference type="Pfam" id="PF01764">
    <property type="entry name" value="Lipase_3"/>
    <property type="match status" value="1"/>
</dbReference>
<proteinExistence type="predicted"/>
<evidence type="ECO:0000259" key="2">
    <source>
        <dbReference type="Pfam" id="PF01764"/>
    </source>
</evidence>
<dbReference type="InterPro" id="IPR051218">
    <property type="entry name" value="Sec_MonoDiacylglyc_Lipase"/>
</dbReference>
<feature type="domain" description="Fungal lipase-type" evidence="2">
    <location>
        <begin position="483"/>
        <end position="602"/>
    </location>
</feature>
<reference evidence="3 4" key="1">
    <citation type="journal article" date="2015" name="PLoS Pathog.">
        <title>Leptomonas seymouri: Adaptations to the Dixenous Life Cycle Analyzed by Genome Sequencing, Transcriptome Profiling and Co-infection with Leishmania donovani.</title>
        <authorList>
            <person name="Kraeva N."/>
            <person name="Butenko A."/>
            <person name="Hlavacova J."/>
            <person name="Kostygov A."/>
            <person name="Myskova J."/>
            <person name="Grybchuk D."/>
            <person name="Lestinova T."/>
            <person name="Votypka J."/>
            <person name="Volf P."/>
            <person name="Opperdoes F."/>
            <person name="Flegontov P."/>
            <person name="Lukes J."/>
            <person name="Yurchenko V."/>
        </authorList>
    </citation>
    <scope>NUCLEOTIDE SEQUENCE [LARGE SCALE GENOMIC DNA]</scope>
    <source>
        <strain evidence="3 4">ATCC 30220</strain>
    </source>
</reference>
<feature type="compositionally biased region" description="Low complexity" evidence="1">
    <location>
        <begin position="33"/>
        <end position="51"/>
    </location>
</feature>
<name>A0A0N0P6Z3_LEPSE</name>
<feature type="compositionally biased region" description="Polar residues" evidence="1">
    <location>
        <begin position="619"/>
        <end position="631"/>
    </location>
</feature>
<dbReference type="InterPro" id="IPR002921">
    <property type="entry name" value="Fungal_lipase-type"/>
</dbReference>
<gene>
    <name evidence="3" type="ORF">ABL78_2756</name>
</gene>
<keyword evidence="4" id="KW-1185">Reference proteome</keyword>
<evidence type="ECO:0000313" key="3">
    <source>
        <dbReference type="EMBL" id="KPI88179.1"/>
    </source>
</evidence>
<dbReference type="VEuPathDB" id="TriTrypDB:Lsey_0059_0270"/>
<sequence length="748" mass="83082">MSQWTQPIRKRSSFTRSIRSSALPVRHSYNTTGWSNASSSSSINSRHMSTTNSSTKPPHRKSPVSWLLCLQWMTHRLVALQRAAASRTPLHLPITHAAVRCQRAVEWFLSVVERPAQMGMASAVITLRIALQLGTSVLQLCLEAYLHVFSPRLRRLLRFALGVPFLAGALFLLEMREWYFPEVGTGLDTSCVASLPLCHTVEEAMARAALLQQRYREFLVARKGRGQGVYTDEVPADASLQATPQLRRLSLIQPLTFEEENALLGDIFVLIRSIETQIVGTAEERELITPRAHEVATAAPPTPLPPQSHGLSSTIPIPSETATTITEVELEDTVTATPRLFEPSSAATPAKSVVVSPAEHILRSIMAITIAEGWADITEHTRALFQELVRHKTPPVQSRIVQAVGELCSLSYELESVRVDAITLDQRKRIAAAIDAFRPEKSVEERCTIAHEISILPLPDFDLTTRCIGMIRASPGRKPQLILCFVGSNTKRNWLTNFNYWPVPLPKHYGVVGAPLLPDSNDSRVAQPQVHRGFLGLVQTIPYKEVAADFDHILLVGHSLGGALAQLAGLDLAAERPSRRITVVTMASPRVLAVDWRSRLRMARQHAWQRCIYPADALQSNGSQRQSTSGLTAGPQPDNAHERDALADMLVMPPNYRHFRGYLQPDVVPHLPPDFLHFTHSGQRIPLNTGCATSLSFMAWGMYSELYHSADLYKSVLKQPIVSQTHWYVDKESSSGLVDPTEYVRVHA</sequence>
<dbReference type="PANTHER" id="PTHR45856">
    <property type="entry name" value="ALPHA/BETA-HYDROLASES SUPERFAMILY PROTEIN"/>
    <property type="match status" value="1"/>
</dbReference>
<feature type="region of interest" description="Disordered" evidence="1">
    <location>
        <begin position="619"/>
        <end position="639"/>
    </location>
</feature>
<protein>
    <recommendedName>
        <fullName evidence="2">Fungal lipase-type domain-containing protein</fullName>
    </recommendedName>
</protein>
<dbReference type="CDD" id="cd00519">
    <property type="entry name" value="Lipase_3"/>
    <property type="match status" value="1"/>
</dbReference>
<evidence type="ECO:0000313" key="4">
    <source>
        <dbReference type="Proteomes" id="UP000038009"/>
    </source>
</evidence>
<dbReference type="Gene3D" id="3.40.50.1820">
    <property type="entry name" value="alpha/beta hydrolase"/>
    <property type="match status" value="1"/>
</dbReference>
<dbReference type="Proteomes" id="UP000038009">
    <property type="component" value="Unassembled WGS sequence"/>
</dbReference>
<evidence type="ECO:0000256" key="1">
    <source>
        <dbReference type="SAM" id="MobiDB-lite"/>
    </source>
</evidence>
<feature type="region of interest" description="Disordered" evidence="1">
    <location>
        <begin position="33"/>
        <end position="61"/>
    </location>
</feature>
<dbReference type="InterPro" id="IPR029058">
    <property type="entry name" value="AB_hydrolase_fold"/>
</dbReference>